<dbReference type="EMBL" id="BMGB01000001">
    <property type="protein sequence ID" value="GGA91210.1"/>
    <property type="molecule type" value="Genomic_DNA"/>
</dbReference>
<dbReference type="PANTHER" id="PTHR24321:SF8">
    <property type="entry name" value="ESTRADIOL 17-BETA-DEHYDROGENASE 8-RELATED"/>
    <property type="match status" value="1"/>
</dbReference>
<dbReference type="Pfam" id="PF13561">
    <property type="entry name" value="adh_short_C2"/>
    <property type="match status" value="1"/>
</dbReference>
<dbReference type="SMART" id="SM00822">
    <property type="entry name" value="PKS_KR"/>
    <property type="match status" value="1"/>
</dbReference>
<comment type="similarity">
    <text evidence="1">Belongs to the short-chain dehydrogenases/reductases (SDR) family.</text>
</comment>
<gene>
    <name evidence="5" type="ORF">GCM10010979_02340</name>
</gene>
<dbReference type="InterPro" id="IPR002347">
    <property type="entry name" value="SDR_fam"/>
</dbReference>
<proteinExistence type="inferred from homology"/>
<keyword evidence="2" id="KW-0560">Oxidoreductase</keyword>
<keyword evidence="6" id="KW-1185">Reference proteome</keyword>
<reference evidence="5" key="1">
    <citation type="journal article" date="2014" name="Int. J. Syst. Evol. Microbiol.">
        <title>Complete genome sequence of Corynebacterium casei LMG S-19264T (=DSM 44701T), isolated from a smear-ripened cheese.</title>
        <authorList>
            <consortium name="US DOE Joint Genome Institute (JGI-PGF)"/>
            <person name="Walter F."/>
            <person name="Albersmeier A."/>
            <person name="Kalinowski J."/>
            <person name="Ruckert C."/>
        </authorList>
    </citation>
    <scope>NUCLEOTIDE SEQUENCE</scope>
    <source>
        <strain evidence="5">CGMCC 1.12813</strain>
    </source>
</reference>
<dbReference type="InterPro" id="IPR036291">
    <property type="entry name" value="NAD(P)-bd_dom_sf"/>
</dbReference>
<evidence type="ECO:0000256" key="1">
    <source>
        <dbReference type="ARBA" id="ARBA00006484"/>
    </source>
</evidence>
<dbReference type="RefSeq" id="WP_188508881.1">
    <property type="nucleotide sequence ID" value="NZ_BMGB01000001.1"/>
</dbReference>
<dbReference type="InterPro" id="IPR057326">
    <property type="entry name" value="KR_dom"/>
</dbReference>
<dbReference type="Proteomes" id="UP000606922">
    <property type="component" value="Unassembled WGS sequence"/>
</dbReference>
<dbReference type="PANTHER" id="PTHR24321">
    <property type="entry name" value="DEHYDROGENASES, SHORT CHAIN"/>
    <property type="match status" value="1"/>
</dbReference>
<comment type="caution">
    <text evidence="5">The sequence shown here is derived from an EMBL/GenBank/DDBJ whole genome shotgun (WGS) entry which is preliminary data.</text>
</comment>
<evidence type="ECO:0000313" key="6">
    <source>
        <dbReference type="Proteomes" id="UP000606922"/>
    </source>
</evidence>
<dbReference type="FunFam" id="3.40.50.720:FF:000084">
    <property type="entry name" value="Short-chain dehydrogenase reductase"/>
    <property type="match status" value="1"/>
</dbReference>
<dbReference type="PRINTS" id="PR00081">
    <property type="entry name" value="GDHRDH"/>
</dbReference>
<name>A0A916SCJ8_9MICO</name>
<dbReference type="PRINTS" id="PR00080">
    <property type="entry name" value="SDRFAMILY"/>
</dbReference>
<evidence type="ECO:0000313" key="5">
    <source>
        <dbReference type="EMBL" id="GGA91210.1"/>
    </source>
</evidence>
<dbReference type="AlphaFoldDB" id="A0A916SCJ8"/>
<evidence type="ECO:0000256" key="2">
    <source>
        <dbReference type="ARBA" id="ARBA00023002"/>
    </source>
</evidence>
<organism evidence="5 6">
    <name type="scientific">Conyzicola nivalis</name>
    <dbReference type="NCBI Taxonomy" id="1477021"/>
    <lineage>
        <taxon>Bacteria</taxon>
        <taxon>Bacillati</taxon>
        <taxon>Actinomycetota</taxon>
        <taxon>Actinomycetes</taxon>
        <taxon>Micrococcales</taxon>
        <taxon>Microbacteriaceae</taxon>
        <taxon>Conyzicola</taxon>
    </lineage>
</organism>
<dbReference type="SUPFAM" id="SSF51735">
    <property type="entry name" value="NAD(P)-binding Rossmann-fold domains"/>
    <property type="match status" value="1"/>
</dbReference>
<evidence type="ECO:0000256" key="3">
    <source>
        <dbReference type="ARBA" id="ARBA00023027"/>
    </source>
</evidence>
<reference evidence="5" key="2">
    <citation type="submission" date="2020-09" db="EMBL/GenBank/DDBJ databases">
        <authorList>
            <person name="Sun Q."/>
            <person name="Zhou Y."/>
        </authorList>
    </citation>
    <scope>NUCLEOTIDE SEQUENCE</scope>
    <source>
        <strain evidence="5">CGMCC 1.12813</strain>
    </source>
</reference>
<evidence type="ECO:0000259" key="4">
    <source>
        <dbReference type="SMART" id="SM00822"/>
    </source>
</evidence>
<keyword evidence="3" id="KW-0520">NAD</keyword>
<dbReference type="Gene3D" id="3.40.50.720">
    <property type="entry name" value="NAD(P)-binding Rossmann-like Domain"/>
    <property type="match status" value="1"/>
</dbReference>
<feature type="domain" description="Ketoreductase" evidence="4">
    <location>
        <begin position="7"/>
        <end position="177"/>
    </location>
</feature>
<protein>
    <submittedName>
        <fullName evidence="5">Short-chain dehydrogenase</fullName>
    </submittedName>
</protein>
<sequence length="246" mass="25027">MTRFQGKVALVTGGASGIGKSTSLRLAREGASVVIADINAAAGQTVVDEITAAGGKALFVSLNVTSEDEWNAAVAGTVDTFGGLDLLVNNAGIGDARSIEDTTIEVWDKTIAVTQTSVFLGLKAASAALKASTAGSVVNVSSIYGLVGGSAAGPAYQAAKGAVRLLTKNAALWWVEQGVRVNSVHPGFIDTPILEGAPREVLAATVPMKRLGQPEEIASMITYLLSDEASFITGAEFAVDGGFTAA</sequence>
<dbReference type="GO" id="GO:0016491">
    <property type="term" value="F:oxidoreductase activity"/>
    <property type="evidence" value="ECO:0007669"/>
    <property type="project" value="UniProtKB-KW"/>
</dbReference>
<dbReference type="NCBIfam" id="NF005559">
    <property type="entry name" value="PRK07231.1"/>
    <property type="match status" value="1"/>
</dbReference>
<accession>A0A916SCJ8</accession>